<dbReference type="VEuPathDB" id="FungiDB:ASPVEDRAFT_66094"/>
<evidence type="ECO:0000313" key="1">
    <source>
        <dbReference type="EMBL" id="OJJ07926.1"/>
    </source>
</evidence>
<dbReference type="STRING" id="1036611.A0A1L9Q2H2"/>
<keyword evidence="2" id="KW-1185">Reference proteome</keyword>
<gene>
    <name evidence="1" type="ORF">ASPVEDRAFT_66094</name>
</gene>
<organism evidence="1 2">
    <name type="scientific">Aspergillus versicolor CBS 583.65</name>
    <dbReference type="NCBI Taxonomy" id="1036611"/>
    <lineage>
        <taxon>Eukaryota</taxon>
        <taxon>Fungi</taxon>
        <taxon>Dikarya</taxon>
        <taxon>Ascomycota</taxon>
        <taxon>Pezizomycotina</taxon>
        <taxon>Eurotiomycetes</taxon>
        <taxon>Eurotiomycetidae</taxon>
        <taxon>Eurotiales</taxon>
        <taxon>Aspergillaceae</taxon>
        <taxon>Aspergillus</taxon>
        <taxon>Aspergillus subgen. Nidulantes</taxon>
    </lineage>
</organism>
<dbReference type="SUPFAM" id="SSF57959">
    <property type="entry name" value="Leucine zipper domain"/>
    <property type="match status" value="1"/>
</dbReference>
<evidence type="ECO:0000313" key="2">
    <source>
        <dbReference type="Proteomes" id="UP000184073"/>
    </source>
</evidence>
<protein>
    <recommendedName>
        <fullName evidence="3">BZIP domain-containing protein</fullName>
    </recommendedName>
</protein>
<evidence type="ECO:0008006" key="3">
    <source>
        <dbReference type="Google" id="ProtNLM"/>
    </source>
</evidence>
<dbReference type="CDD" id="cd14688">
    <property type="entry name" value="bZIP_YAP"/>
    <property type="match status" value="1"/>
</dbReference>
<dbReference type="GO" id="GO:0003700">
    <property type="term" value="F:DNA-binding transcription factor activity"/>
    <property type="evidence" value="ECO:0007669"/>
    <property type="project" value="InterPro"/>
</dbReference>
<dbReference type="GeneID" id="63731374"/>
<sequence length="398" mass="44606">MSLAILSKYRCDRAPIPFYGGLLLENSNEQRTMCSLSTSTSPKDRKKDTTTIATSSVNKRGRPRKLLVHAAETDMAERRRLQTRAAQRAYQYRRDAQTSALKIRVSELSMSMQRMTAAVFAFRDTLVQSGVLASQPDVQAHLRDTVKICQILAKDATDKGHPSLTGSNPSPYTDRLFCRATSLAASDPAEVLAALETPIVDVSTFIERLHKTCLYSGFRRLSDPVVGLDTLQTQFRFMLAILDRKTLASYFEAVFLARTQQTGLEEWSEIPFFSLGDAGSHYRRRTTRLSCSWGLHTSDRERTTVKDPLSMLSPSVREELSGDWFDICDLEEYLREKGVRLLEVKPGLEDCRNEAPAVNAAELLSMLQRKAMCLGRAPGFRRSDVESALLGTMAECRA</sequence>
<dbReference type="Gene3D" id="1.20.5.170">
    <property type="match status" value="1"/>
</dbReference>
<dbReference type="OrthoDB" id="3555317at2759"/>
<dbReference type="PANTHER" id="PTHR40618:SF1">
    <property type="entry name" value="B-ZIP TRANSCRIPTION FACTOR (EUROFUNG)"/>
    <property type="match status" value="1"/>
</dbReference>
<name>A0A1L9Q2H2_ASPVE</name>
<proteinExistence type="predicted"/>
<reference evidence="2" key="1">
    <citation type="journal article" date="2017" name="Genome Biol.">
        <title>Comparative genomics reveals high biological diversity and specific adaptations in the industrially and medically important fungal genus Aspergillus.</title>
        <authorList>
            <person name="de Vries R.P."/>
            <person name="Riley R."/>
            <person name="Wiebenga A."/>
            <person name="Aguilar-Osorio G."/>
            <person name="Amillis S."/>
            <person name="Uchima C.A."/>
            <person name="Anderluh G."/>
            <person name="Asadollahi M."/>
            <person name="Askin M."/>
            <person name="Barry K."/>
            <person name="Battaglia E."/>
            <person name="Bayram O."/>
            <person name="Benocci T."/>
            <person name="Braus-Stromeyer S.A."/>
            <person name="Caldana C."/>
            <person name="Canovas D."/>
            <person name="Cerqueira G.C."/>
            <person name="Chen F."/>
            <person name="Chen W."/>
            <person name="Choi C."/>
            <person name="Clum A."/>
            <person name="Dos Santos R.A."/>
            <person name="Damasio A.R."/>
            <person name="Diallinas G."/>
            <person name="Emri T."/>
            <person name="Fekete E."/>
            <person name="Flipphi M."/>
            <person name="Freyberg S."/>
            <person name="Gallo A."/>
            <person name="Gournas C."/>
            <person name="Habgood R."/>
            <person name="Hainaut M."/>
            <person name="Harispe M.L."/>
            <person name="Henrissat B."/>
            <person name="Hilden K.S."/>
            <person name="Hope R."/>
            <person name="Hossain A."/>
            <person name="Karabika E."/>
            <person name="Karaffa L."/>
            <person name="Karanyi Z."/>
            <person name="Krasevec N."/>
            <person name="Kuo A."/>
            <person name="Kusch H."/>
            <person name="LaButti K."/>
            <person name="Lagendijk E.L."/>
            <person name="Lapidus A."/>
            <person name="Levasseur A."/>
            <person name="Lindquist E."/>
            <person name="Lipzen A."/>
            <person name="Logrieco A.F."/>
            <person name="MacCabe A."/>
            <person name="Maekelae M.R."/>
            <person name="Malavazi I."/>
            <person name="Melin P."/>
            <person name="Meyer V."/>
            <person name="Mielnichuk N."/>
            <person name="Miskei M."/>
            <person name="Molnar A.P."/>
            <person name="Mule G."/>
            <person name="Ngan C.Y."/>
            <person name="Orejas M."/>
            <person name="Orosz E."/>
            <person name="Ouedraogo J.P."/>
            <person name="Overkamp K.M."/>
            <person name="Park H.-S."/>
            <person name="Perrone G."/>
            <person name="Piumi F."/>
            <person name="Punt P.J."/>
            <person name="Ram A.F."/>
            <person name="Ramon A."/>
            <person name="Rauscher S."/>
            <person name="Record E."/>
            <person name="Riano-Pachon D.M."/>
            <person name="Robert V."/>
            <person name="Roehrig J."/>
            <person name="Ruller R."/>
            <person name="Salamov A."/>
            <person name="Salih N.S."/>
            <person name="Samson R.A."/>
            <person name="Sandor E."/>
            <person name="Sanguinetti M."/>
            <person name="Schuetze T."/>
            <person name="Sepcic K."/>
            <person name="Shelest E."/>
            <person name="Sherlock G."/>
            <person name="Sophianopoulou V."/>
            <person name="Squina F.M."/>
            <person name="Sun H."/>
            <person name="Susca A."/>
            <person name="Todd R.B."/>
            <person name="Tsang A."/>
            <person name="Unkles S.E."/>
            <person name="van de Wiele N."/>
            <person name="van Rossen-Uffink D."/>
            <person name="Oliveira J.V."/>
            <person name="Vesth T.C."/>
            <person name="Visser J."/>
            <person name="Yu J.-H."/>
            <person name="Zhou M."/>
            <person name="Andersen M.R."/>
            <person name="Archer D.B."/>
            <person name="Baker S.E."/>
            <person name="Benoit I."/>
            <person name="Brakhage A.A."/>
            <person name="Braus G.H."/>
            <person name="Fischer R."/>
            <person name="Frisvad J.C."/>
            <person name="Goldman G.H."/>
            <person name="Houbraken J."/>
            <person name="Oakley B."/>
            <person name="Pocsi I."/>
            <person name="Scazzocchio C."/>
            <person name="Seiboth B."/>
            <person name="vanKuyk P.A."/>
            <person name="Wortman J."/>
            <person name="Dyer P.S."/>
            <person name="Grigoriev I.V."/>
        </authorList>
    </citation>
    <scope>NUCLEOTIDE SEQUENCE [LARGE SCALE GENOMIC DNA]</scope>
    <source>
        <strain evidence="2">CBS 583.65</strain>
    </source>
</reference>
<dbReference type="RefSeq" id="XP_040673688.1">
    <property type="nucleotide sequence ID" value="XM_040815863.1"/>
</dbReference>
<dbReference type="InterPro" id="IPR046347">
    <property type="entry name" value="bZIP_sf"/>
</dbReference>
<dbReference type="EMBL" id="KV878138">
    <property type="protein sequence ID" value="OJJ07926.1"/>
    <property type="molecule type" value="Genomic_DNA"/>
</dbReference>
<dbReference type="Proteomes" id="UP000184073">
    <property type="component" value="Unassembled WGS sequence"/>
</dbReference>
<dbReference type="AlphaFoldDB" id="A0A1L9Q2H2"/>
<accession>A0A1L9Q2H2</accession>
<dbReference type="PANTHER" id="PTHR40618">
    <property type="entry name" value="B-ZIP TRANSCRIPTION FACTOR (EUROFUNG)-RELATED"/>
    <property type="match status" value="1"/>
</dbReference>